<accession>A0A1M4XCC4</accession>
<dbReference type="InterPro" id="IPR020103">
    <property type="entry name" value="PsdUridine_synth_cat_dom_sf"/>
</dbReference>
<dbReference type="RefSeq" id="WP_073270633.1">
    <property type="nucleotide sequence ID" value="NZ_FQTU01000009.1"/>
</dbReference>
<protein>
    <recommendedName>
        <fullName evidence="5">Pseudouridine synthase</fullName>
        <ecNumber evidence="5">5.4.99.-</ecNumber>
    </recommendedName>
</protein>
<evidence type="ECO:0000313" key="7">
    <source>
        <dbReference type="EMBL" id="SHE90956.1"/>
    </source>
</evidence>
<evidence type="ECO:0000256" key="3">
    <source>
        <dbReference type="ARBA" id="ARBA00023235"/>
    </source>
</evidence>
<dbReference type="InterPro" id="IPR006224">
    <property type="entry name" value="PsdUridine_synth_RluA-like_CS"/>
</dbReference>
<sequence>MKEDNNTFVYKNNCGEISLKNYLADCKGYSSRLIRFIKREGKMLVNRKTARMDRVLSQGDEVAVLMPVEEIDAPTQKIDLKIIYEDLDLLIVAKEALMVTHPTRSHQENNLANGVAYYFSEKDIKAKIRFVNRLDRDTTGLVVIAKSKFAHQHLQSQMKEGNIKKTYFAVVHGVLKDNSGTIDLPIGRESDESFERSVMAEGKKSVTHYDVLKSNNIYSLVKLDLETGRTHQIRVHMKALGHPLAGDPLYNPGNSDMIDRQALHSGEMEFIQPRTGKKIKVEASIPEDMKNLIEKI</sequence>
<gene>
    <name evidence="7" type="ORF">SAMN02746064_01465</name>
</gene>
<dbReference type="GO" id="GO:0140098">
    <property type="term" value="F:catalytic activity, acting on RNA"/>
    <property type="evidence" value="ECO:0007669"/>
    <property type="project" value="UniProtKB-ARBA"/>
</dbReference>
<dbReference type="GO" id="GO:0003723">
    <property type="term" value="F:RNA binding"/>
    <property type="evidence" value="ECO:0007669"/>
    <property type="project" value="InterPro"/>
</dbReference>
<comment type="similarity">
    <text evidence="2 5">Belongs to the pseudouridine synthase RluA family.</text>
</comment>
<dbReference type="EC" id="5.4.99.-" evidence="5"/>
<dbReference type="OrthoDB" id="9807829at2"/>
<evidence type="ECO:0000256" key="1">
    <source>
        <dbReference type="ARBA" id="ARBA00000073"/>
    </source>
</evidence>
<organism evidence="7 8">
    <name type="scientific">Alkalibacter saccharofermentans DSM 14828</name>
    <dbReference type="NCBI Taxonomy" id="1120975"/>
    <lineage>
        <taxon>Bacteria</taxon>
        <taxon>Bacillati</taxon>
        <taxon>Bacillota</taxon>
        <taxon>Clostridia</taxon>
        <taxon>Eubacteriales</taxon>
        <taxon>Eubacteriaceae</taxon>
        <taxon>Alkalibacter</taxon>
    </lineage>
</organism>
<evidence type="ECO:0000259" key="6">
    <source>
        <dbReference type="Pfam" id="PF00849"/>
    </source>
</evidence>
<dbReference type="SUPFAM" id="SSF55120">
    <property type="entry name" value="Pseudouridine synthase"/>
    <property type="match status" value="1"/>
</dbReference>
<evidence type="ECO:0000256" key="5">
    <source>
        <dbReference type="RuleBase" id="RU362028"/>
    </source>
</evidence>
<dbReference type="InterPro" id="IPR050188">
    <property type="entry name" value="RluA_PseudoU_synthase"/>
</dbReference>
<keyword evidence="3 5" id="KW-0413">Isomerase</keyword>
<dbReference type="Pfam" id="PF00849">
    <property type="entry name" value="PseudoU_synth_2"/>
    <property type="match status" value="1"/>
</dbReference>
<keyword evidence="8" id="KW-1185">Reference proteome</keyword>
<comment type="function">
    <text evidence="5">Responsible for synthesis of pseudouridine from uracil.</text>
</comment>
<dbReference type="InterPro" id="IPR006145">
    <property type="entry name" value="PsdUridine_synth_RsuA/RluA"/>
</dbReference>
<dbReference type="InterPro" id="IPR006225">
    <property type="entry name" value="PsdUridine_synth_RluC/D"/>
</dbReference>
<proteinExistence type="inferred from homology"/>
<dbReference type="CDD" id="cd02869">
    <property type="entry name" value="PseudoU_synth_RluA_like"/>
    <property type="match status" value="1"/>
</dbReference>
<feature type="domain" description="Pseudouridine synthase RsuA/RluA-like" evidence="6">
    <location>
        <begin position="88"/>
        <end position="238"/>
    </location>
</feature>
<evidence type="ECO:0000256" key="2">
    <source>
        <dbReference type="ARBA" id="ARBA00010876"/>
    </source>
</evidence>
<dbReference type="GO" id="GO:0000455">
    <property type="term" value="P:enzyme-directed rRNA pseudouridine synthesis"/>
    <property type="evidence" value="ECO:0007669"/>
    <property type="project" value="TreeGrafter"/>
</dbReference>
<dbReference type="PANTHER" id="PTHR21600">
    <property type="entry name" value="MITOCHONDRIAL RNA PSEUDOURIDINE SYNTHASE"/>
    <property type="match status" value="1"/>
</dbReference>
<dbReference type="NCBIfam" id="TIGR00005">
    <property type="entry name" value="rluA_subfam"/>
    <property type="match status" value="1"/>
</dbReference>
<name>A0A1M4XCC4_9FIRM</name>
<dbReference type="PANTHER" id="PTHR21600:SF44">
    <property type="entry name" value="RIBOSOMAL LARGE SUBUNIT PSEUDOURIDINE SYNTHASE D"/>
    <property type="match status" value="1"/>
</dbReference>
<dbReference type="AlphaFoldDB" id="A0A1M4XCC4"/>
<feature type="active site" evidence="4">
    <location>
        <position position="135"/>
    </location>
</feature>
<dbReference type="STRING" id="1120975.SAMN02746064_01465"/>
<dbReference type="GO" id="GO:0009982">
    <property type="term" value="F:pseudouridine synthase activity"/>
    <property type="evidence" value="ECO:0007669"/>
    <property type="project" value="InterPro"/>
</dbReference>
<reference evidence="7 8" key="1">
    <citation type="submission" date="2016-11" db="EMBL/GenBank/DDBJ databases">
        <authorList>
            <person name="Jaros S."/>
            <person name="Januszkiewicz K."/>
            <person name="Wedrychowicz H."/>
        </authorList>
    </citation>
    <scope>NUCLEOTIDE SEQUENCE [LARGE SCALE GENOMIC DNA]</scope>
    <source>
        <strain evidence="7 8">DSM 14828</strain>
    </source>
</reference>
<dbReference type="FunFam" id="3.30.2350.10:FF:000005">
    <property type="entry name" value="Pseudouridine synthase"/>
    <property type="match status" value="1"/>
</dbReference>
<comment type="catalytic activity">
    <reaction evidence="1 5">
        <text>a uridine in RNA = a pseudouridine in RNA</text>
        <dbReference type="Rhea" id="RHEA:48348"/>
        <dbReference type="Rhea" id="RHEA-COMP:12068"/>
        <dbReference type="Rhea" id="RHEA-COMP:12069"/>
        <dbReference type="ChEBI" id="CHEBI:65314"/>
        <dbReference type="ChEBI" id="CHEBI:65315"/>
    </reaction>
</comment>
<dbReference type="Gene3D" id="3.30.2350.10">
    <property type="entry name" value="Pseudouridine synthase"/>
    <property type="match status" value="1"/>
</dbReference>
<dbReference type="EMBL" id="FQTU01000009">
    <property type="protein sequence ID" value="SHE90956.1"/>
    <property type="molecule type" value="Genomic_DNA"/>
</dbReference>
<evidence type="ECO:0000313" key="8">
    <source>
        <dbReference type="Proteomes" id="UP000184251"/>
    </source>
</evidence>
<evidence type="ECO:0000256" key="4">
    <source>
        <dbReference type="PIRSR" id="PIRSR606225-1"/>
    </source>
</evidence>
<dbReference type="PROSITE" id="PS01129">
    <property type="entry name" value="PSI_RLU"/>
    <property type="match status" value="1"/>
</dbReference>
<dbReference type="Proteomes" id="UP000184251">
    <property type="component" value="Unassembled WGS sequence"/>
</dbReference>